<dbReference type="GO" id="GO:0004674">
    <property type="term" value="F:protein serine/threonine kinase activity"/>
    <property type="evidence" value="ECO:0007669"/>
    <property type="project" value="UniProtKB-KW"/>
</dbReference>
<dbReference type="GO" id="GO:0005524">
    <property type="term" value="F:ATP binding"/>
    <property type="evidence" value="ECO:0007669"/>
    <property type="project" value="UniProtKB-UniRule"/>
</dbReference>
<organism evidence="7 8">
    <name type="scientific">Aliivibrio fischeri</name>
    <name type="common">Vibrio fischeri</name>
    <dbReference type="NCBI Taxonomy" id="668"/>
    <lineage>
        <taxon>Bacteria</taxon>
        <taxon>Pseudomonadati</taxon>
        <taxon>Pseudomonadota</taxon>
        <taxon>Gammaproteobacteria</taxon>
        <taxon>Vibrionales</taxon>
        <taxon>Vibrionaceae</taxon>
        <taxon>Aliivibrio</taxon>
    </lineage>
</organism>
<proteinExistence type="predicted"/>
<dbReference type="Gene3D" id="3.30.200.20">
    <property type="entry name" value="Phosphorylase Kinase, domain 1"/>
    <property type="match status" value="1"/>
</dbReference>
<keyword evidence="2 5" id="KW-0547">Nucleotide-binding</keyword>
<evidence type="ECO:0000256" key="2">
    <source>
        <dbReference type="ARBA" id="ARBA00022741"/>
    </source>
</evidence>
<comment type="caution">
    <text evidence="7">The sequence shown here is derived from an EMBL/GenBank/DDBJ whole genome shotgun (WGS) entry which is preliminary data.</text>
</comment>
<evidence type="ECO:0000259" key="6">
    <source>
        <dbReference type="PROSITE" id="PS50011"/>
    </source>
</evidence>
<keyword evidence="3 7" id="KW-0418">Kinase</keyword>
<dbReference type="PROSITE" id="PS00108">
    <property type="entry name" value="PROTEIN_KINASE_ST"/>
    <property type="match status" value="1"/>
</dbReference>
<feature type="binding site" evidence="5">
    <location>
        <position position="74"/>
    </location>
    <ligand>
        <name>ATP</name>
        <dbReference type="ChEBI" id="CHEBI:30616"/>
    </ligand>
</feature>
<dbReference type="PROSITE" id="PS50011">
    <property type="entry name" value="PROTEIN_KINASE_DOM"/>
    <property type="match status" value="1"/>
</dbReference>
<sequence length="319" mass="36436">MTDINIDHFIADDSDELNTESTRKEANTLPLPKVINERYKIKRVLGVGGMGIVYQVDDLLLKSIGLNNYHMAIKVLNSEASHFTDADLLLVNEYIQSNHLHHPNIVSIQHLAVCNESQRGFLIMPVIKGELLSLLLDSPFENIPIDARLKYAYSLINCIHHCHKRGVIHGDLKPGNILISDSNELFLFDFSISRNLDPEKNKFTINFNQVHAWSGDYAAPEVLQGNAPTIKSDLYSVAILLYKLLLRVHPYQQNEEGPKPRTKEEQKLHHILLQAMRPVPSERQLNFKALLNIFKEMKNHQIDNHTPIMKKVTSIFSKK</sequence>
<keyword evidence="1" id="KW-0808">Transferase</keyword>
<dbReference type="InterPro" id="IPR011009">
    <property type="entry name" value="Kinase-like_dom_sf"/>
</dbReference>
<evidence type="ECO:0000256" key="3">
    <source>
        <dbReference type="ARBA" id="ARBA00022777"/>
    </source>
</evidence>
<dbReference type="AlphaFoldDB" id="A0A510UH50"/>
<dbReference type="CDD" id="cd14014">
    <property type="entry name" value="STKc_PknB_like"/>
    <property type="match status" value="1"/>
</dbReference>
<dbReference type="PANTHER" id="PTHR43289:SF6">
    <property type="entry name" value="SERINE_THREONINE-PROTEIN KINASE NEKL-3"/>
    <property type="match status" value="1"/>
</dbReference>
<evidence type="ECO:0000256" key="1">
    <source>
        <dbReference type="ARBA" id="ARBA00022679"/>
    </source>
</evidence>
<feature type="domain" description="Protein kinase" evidence="6">
    <location>
        <begin position="39"/>
        <end position="319"/>
    </location>
</feature>
<dbReference type="PROSITE" id="PS00107">
    <property type="entry name" value="PROTEIN_KINASE_ATP"/>
    <property type="match status" value="1"/>
</dbReference>
<gene>
    <name evidence="7" type="ORF">AFI02nite_06870</name>
</gene>
<reference evidence="7 8" key="1">
    <citation type="submission" date="2019-07" db="EMBL/GenBank/DDBJ databases">
        <title>Whole genome shotgun sequence of Aliivibrio fischeri NBRC 101058.</title>
        <authorList>
            <person name="Hosoyama A."/>
            <person name="Uohara A."/>
            <person name="Ohji S."/>
            <person name="Ichikawa N."/>
        </authorList>
    </citation>
    <scope>NUCLEOTIDE SEQUENCE [LARGE SCALE GENOMIC DNA]</scope>
    <source>
        <strain evidence="7 8">NBRC 101058</strain>
    </source>
</reference>
<keyword evidence="7" id="KW-0723">Serine/threonine-protein kinase</keyword>
<keyword evidence="4 5" id="KW-0067">ATP-binding</keyword>
<dbReference type="PANTHER" id="PTHR43289">
    <property type="entry name" value="MITOGEN-ACTIVATED PROTEIN KINASE KINASE KINASE 20-RELATED"/>
    <property type="match status" value="1"/>
</dbReference>
<dbReference type="Gene3D" id="1.10.510.10">
    <property type="entry name" value="Transferase(Phosphotransferase) domain 1"/>
    <property type="match status" value="1"/>
</dbReference>
<name>A0A510UH50_ALIFS</name>
<protein>
    <submittedName>
        <fullName evidence="7">Serine/threonine protein kinase</fullName>
    </submittedName>
</protein>
<dbReference type="SMART" id="SM00220">
    <property type="entry name" value="S_TKc"/>
    <property type="match status" value="1"/>
</dbReference>
<dbReference type="InterPro" id="IPR017441">
    <property type="entry name" value="Protein_kinase_ATP_BS"/>
</dbReference>
<dbReference type="SUPFAM" id="SSF56112">
    <property type="entry name" value="Protein kinase-like (PK-like)"/>
    <property type="match status" value="1"/>
</dbReference>
<dbReference type="InterPro" id="IPR000719">
    <property type="entry name" value="Prot_kinase_dom"/>
</dbReference>
<dbReference type="RefSeq" id="WP_146861843.1">
    <property type="nucleotide sequence ID" value="NZ_BJTZ01000002.1"/>
</dbReference>
<evidence type="ECO:0000313" key="7">
    <source>
        <dbReference type="EMBL" id="GEK12651.1"/>
    </source>
</evidence>
<dbReference type="Pfam" id="PF00069">
    <property type="entry name" value="Pkinase"/>
    <property type="match status" value="1"/>
</dbReference>
<evidence type="ECO:0000256" key="5">
    <source>
        <dbReference type="PROSITE-ProRule" id="PRU10141"/>
    </source>
</evidence>
<dbReference type="InterPro" id="IPR008271">
    <property type="entry name" value="Ser/Thr_kinase_AS"/>
</dbReference>
<dbReference type="Proteomes" id="UP000321787">
    <property type="component" value="Unassembled WGS sequence"/>
</dbReference>
<accession>A0A510UH50</accession>
<evidence type="ECO:0000256" key="4">
    <source>
        <dbReference type="ARBA" id="ARBA00022840"/>
    </source>
</evidence>
<dbReference type="EMBL" id="BJTZ01000002">
    <property type="protein sequence ID" value="GEK12651.1"/>
    <property type="molecule type" value="Genomic_DNA"/>
</dbReference>
<evidence type="ECO:0000313" key="8">
    <source>
        <dbReference type="Proteomes" id="UP000321787"/>
    </source>
</evidence>